<evidence type="ECO:0000259" key="8">
    <source>
        <dbReference type="PROSITE" id="PS50850"/>
    </source>
</evidence>
<dbReference type="Pfam" id="PF07690">
    <property type="entry name" value="MFS_1"/>
    <property type="match status" value="1"/>
</dbReference>
<feature type="transmembrane region" description="Helical" evidence="7">
    <location>
        <begin position="364"/>
        <end position="384"/>
    </location>
</feature>
<dbReference type="GO" id="GO:0016020">
    <property type="term" value="C:membrane"/>
    <property type="evidence" value="ECO:0007669"/>
    <property type="project" value="UniProtKB-SubCell"/>
</dbReference>
<keyword evidence="3 7" id="KW-0812">Transmembrane</keyword>
<feature type="transmembrane region" description="Helical" evidence="7">
    <location>
        <begin position="298"/>
        <end position="320"/>
    </location>
</feature>
<evidence type="ECO:0000313" key="9">
    <source>
        <dbReference type="EMBL" id="CAB4872717.1"/>
    </source>
</evidence>
<feature type="transmembrane region" description="Helical" evidence="7">
    <location>
        <begin position="56"/>
        <end position="76"/>
    </location>
</feature>
<feature type="compositionally biased region" description="Polar residues" evidence="6">
    <location>
        <begin position="537"/>
        <end position="550"/>
    </location>
</feature>
<accession>A0A6J7DQ50</accession>
<organism evidence="9">
    <name type="scientific">freshwater metagenome</name>
    <dbReference type="NCBI Taxonomy" id="449393"/>
    <lineage>
        <taxon>unclassified sequences</taxon>
        <taxon>metagenomes</taxon>
        <taxon>ecological metagenomes</taxon>
    </lineage>
</organism>
<dbReference type="PANTHER" id="PTHR42718">
    <property type="entry name" value="MAJOR FACILITATOR SUPERFAMILY MULTIDRUG TRANSPORTER MFSC"/>
    <property type="match status" value="1"/>
</dbReference>
<dbReference type="EMBL" id="CAFBLM010000037">
    <property type="protein sequence ID" value="CAB4872717.1"/>
    <property type="molecule type" value="Genomic_DNA"/>
</dbReference>
<dbReference type="GO" id="GO:0022857">
    <property type="term" value="F:transmembrane transporter activity"/>
    <property type="evidence" value="ECO:0007669"/>
    <property type="project" value="InterPro"/>
</dbReference>
<gene>
    <name evidence="9" type="ORF">UFOPK3401_00900</name>
</gene>
<evidence type="ECO:0000256" key="1">
    <source>
        <dbReference type="ARBA" id="ARBA00004141"/>
    </source>
</evidence>
<feature type="transmembrane region" description="Helical" evidence="7">
    <location>
        <begin position="405"/>
        <end position="422"/>
    </location>
</feature>
<sequence length="557" mass="58127">MVMIDATIVNVAIPQVSADLNLVPTDIQWINSIYALVFASLLITMGKLGDTLGRRLLFLSGVSIFVLASIIAATAHSGEVVIIGRAIQGVGGAMMITASLSLLNTMFRGKDRAIAFAIWGATVGTVAALGPLLGGFLTSEYSWRWAFLINVPIAIISILGVAFLAPESKDTLSKRGLDLPGVLLSAFGLGALVFGLIEGQSYGWWAPRGSDIAIGPVAWPINAISPVPVAFALSAILLFVFVRVEATRAAEGQAITLDLALFKIRSFAWGNLVGLCIMFGEFGLILTLPIYLQNGLGFTALKAGATTAFIMLGALMVAPASGKLTQMRGPLAVVRIGLILEVIAMIGIGSIYSPSATQLQFAPWLILFGAGVGLGTAQLVNVVLRDVPISESGQASGTQSTSRQIGTALGVAILGTVLWTTLGTSLTSALEAPDVGFSHQEATAISDDVVRRGGVTINANSETIDPTQLITGRDARYGIKIQTAAESSFAKATAYATYVGAGFVAIGVLGTIVGMRRREDEQDHSGEQNVAVEPEPNAQTAPTQESTAAPTSEKIIN</sequence>
<feature type="transmembrane region" description="Helical" evidence="7">
    <location>
        <begin position="272"/>
        <end position="292"/>
    </location>
</feature>
<proteinExistence type="predicted"/>
<comment type="subcellular location">
    <subcellularLocation>
        <location evidence="1">Membrane</location>
        <topology evidence="1">Multi-pass membrane protein</topology>
    </subcellularLocation>
</comment>
<dbReference type="CDD" id="cd17321">
    <property type="entry name" value="MFS_MMR_MDR_like"/>
    <property type="match status" value="1"/>
</dbReference>
<keyword evidence="4 7" id="KW-1133">Transmembrane helix</keyword>
<dbReference type="PROSITE" id="PS50850">
    <property type="entry name" value="MFS"/>
    <property type="match status" value="1"/>
</dbReference>
<dbReference type="Gene3D" id="1.20.1720.10">
    <property type="entry name" value="Multidrug resistance protein D"/>
    <property type="match status" value="1"/>
</dbReference>
<protein>
    <submittedName>
        <fullName evidence="9">Unannotated protein</fullName>
    </submittedName>
</protein>
<feature type="transmembrane region" description="Helical" evidence="7">
    <location>
        <begin position="27"/>
        <end position="44"/>
    </location>
</feature>
<dbReference type="InterPro" id="IPR036259">
    <property type="entry name" value="MFS_trans_sf"/>
</dbReference>
<feature type="transmembrane region" description="Helical" evidence="7">
    <location>
        <begin position="143"/>
        <end position="165"/>
    </location>
</feature>
<feature type="transmembrane region" description="Helical" evidence="7">
    <location>
        <begin position="177"/>
        <end position="197"/>
    </location>
</feature>
<feature type="transmembrane region" description="Helical" evidence="7">
    <location>
        <begin position="217"/>
        <end position="242"/>
    </location>
</feature>
<evidence type="ECO:0000256" key="3">
    <source>
        <dbReference type="ARBA" id="ARBA00022692"/>
    </source>
</evidence>
<feature type="transmembrane region" description="Helical" evidence="7">
    <location>
        <begin position="82"/>
        <end position="103"/>
    </location>
</feature>
<feature type="domain" description="Major facilitator superfamily (MFS) profile" evidence="8">
    <location>
        <begin position="1"/>
        <end position="519"/>
    </location>
</feature>
<feature type="transmembrane region" description="Helical" evidence="7">
    <location>
        <begin position="332"/>
        <end position="352"/>
    </location>
</feature>
<name>A0A6J7DQ50_9ZZZZ</name>
<dbReference type="SUPFAM" id="SSF103473">
    <property type="entry name" value="MFS general substrate transporter"/>
    <property type="match status" value="1"/>
</dbReference>
<feature type="transmembrane region" description="Helical" evidence="7">
    <location>
        <begin position="495"/>
        <end position="515"/>
    </location>
</feature>
<reference evidence="9" key="1">
    <citation type="submission" date="2020-05" db="EMBL/GenBank/DDBJ databases">
        <authorList>
            <person name="Chiriac C."/>
            <person name="Salcher M."/>
            <person name="Ghai R."/>
            <person name="Kavagutti S V."/>
        </authorList>
    </citation>
    <scope>NUCLEOTIDE SEQUENCE</scope>
</reference>
<evidence type="ECO:0000256" key="2">
    <source>
        <dbReference type="ARBA" id="ARBA00022448"/>
    </source>
</evidence>
<dbReference type="AlphaFoldDB" id="A0A6J7DQ50"/>
<feature type="region of interest" description="Disordered" evidence="6">
    <location>
        <begin position="518"/>
        <end position="557"/>
    </location>
</feature>
<dbReference type="InterPro" id="IPR011701">
    <property type="entry name" value="MFS"/>
</dbReference>
<dbReference type="Gene3D" id="1.20.1250.20">
    <property type="entry name" value="MFS general substrate transporter like domains"/>
    <property type="match status" value="1"/>
</dbReference>
<evidence type="ECO:0000256" key="4">
    <source>
        <dbReference type="ARBA" id="ARBA00022989"/>
    </source>
</evidence>
<feature type="transmembrane region" description="Helical" evidence="7">
    <location>
        <begin position="115"/>
        <end position="137"/>
    </location>
</feature>
<keyword evidence="2" id="KW-0813">Transport</keyword>
<evidence type="ECO:0000256" key="5">
    <source>
        <dbReference type="ARBA" id="ARBA00023136"/>
    </source>
</evidence>
<keyword evidence="5 7" id="KW-0472">Membrane</keyword>
<evidence type="ECO:0000256" key="7">
    <source>
        <dbReference type="SAM" id="Phobius"/>
    </source>
</evidence>
<evidence type="ECO:0000256" key="6">
    <source>
        <dbReference type="SAM" id="MobiDB-lite"/>
    </source>
</evidence>
<dbReference type="InterPro" id="IPR020846">
    <property type="entry name" value="MFS_dom"/>
</dbReference>
<dbReference type="PANTHER" id="PTHR42718:SF9">
    <property type="entry name" value="MAJOR FACILITATOR SUPERFAMILY MULTIDRUG TRANSPORTER MFSC"/>
    <property type="match status" value="1"/>
</dbReference>